<dbReference type="Pfam" id="PF07264">
    <property type="entry name" value="EI24"/>
    <property type="match status" value="1"/>
</dbReference>
<feature type="transmembrane region" description="Helical" evidence="5">
    <location>
        <begin position="53"/>
        <end position="70"/>
    </location>
</feature>
<evidence type="ECO:0000313" key="6">
    <source>
        <dbReference type="EMBL" id="CRG85707.1"/>
    </source>
</evidence>
<dbReference type="STRING" id="28573.A0A0U1LRG6"/>
<dbReference type="InterPro" id="IPR052786">
    <property type="entry name" value="Spore_wall_assembly"/>
</dbReference>
<evidence type="ECO:0000256" key="2">
    <source>
        <dbReference type="ARBA" id="ARBA00022692"/>
    </source>
</evidence>
<dbReference type="OMA" id="GRYFQLK"/>
<evidence type="ECO:0000256" key="3">
    <source>
        <dbReference type="ARBA" id="ARBA00022989"/>
    </source>
</evidence>
<dbReference type="PANTHER" id="PTHR34292">
    <property type="entry name" value="OUTER SPORE WALL PROTEIN LDS1"/>
    <property type="match status" value="1"/>
</dbReference>
<evidence type="ECO:0000256" key="4">
    <source>
        <dbReference type="ARBA" id="ARBA00023136"/>
    </source>
</evidence>
<gene>
    <name evidence="6" type="ORF">PISL3812_02733</name>
</gene>
<sequence>MADKVKDVAKSEAIRIGTLTSTAAKSGAYMYPIKGIFYFLAHRSLWKPLTSRIVPTVTLGLSITSAMFFFTYVPQMAVLALTSGPLAPISAALLVLSESSTLTNALSNSFLLNEALVDTFDGTLVSKGFEALVSDGRQLKSSGSGLDPIARLGKLVRKPFAKLSPAALIRSVLYLPLNFIPVVGTLVYVVVQGKRIGSTAHERYFQLKGWDRRRREEWLAAHAPEYTSFGVLSFVLEMVPVLSFVFTYTSTVGAALWAADIEAKSSTAPGLREQAKKAE</sequence>
<keyword evidence="3 5" id="KW-1133">Transmembrane helix</keyword>
<evidence type="ECO:0000256" key="1">
    <source>
        <dbReference type="ARBA" id="ARBA00004141"/>
    </source>
</evidence>
<dbReference type="GO" id="GO:0005811">
    <property type="term" value="C:lipid droplet"/>
    <property type="evidence" value="ECO:0007669"/>
    <property type="project" value="TreeGrafter"/>
</dbReference>
<evidence type="ECO:0000256" key="5">
    <source>
        <dbReference type="SAM" id="Phobius"/>
    </source>
</evidence>
<dbReference type="InterPro" id="IPR059112">
    <property type="entry name" value="CysZ/EI24"/>
</dbReference>
<evidence type="ECO:0000313" key="7">
    <source>
        <dbReference type="Proteomes" id="UP000054383"/>
    </source>
</evidence>
<proteinExistence type="predicted"/>
<dbReference type="OrthoDB" id="10012223at2759"/>
<feature type="transmembrane region" description="Helical" evidence="5">
    <location>
        <begin position="172"/>
        <end position="191"/>
    </location>
</feature>
<accession>A0A0U1LRG6</accession>
<comment type="subcellular location">
    <subcellularLocation>
        <location evidence="1">Membrane</location>
        <topology evidence="1">Multi-pass membrane protein</topology>
    </subcellularLocation>
</comment>
<dbReference type="GO" id="GO:0005619">
    <property type="term" value="C:ascospore wall"/>
    <property type="evidence" value="ECO:0007669"/>
    <property type="project" value="TreeGrafter"/>
</dbReference>
<evidence type="ECO:0008006" key="8">
    <source>
        <dbReference type="Google" id="ProtNLM"/>
    </source>
</evidence>
<dbReference type="AlphaFoldDB" id="A0A0U1LRG6"/>
<name>A0A0U1LRG6_TALIS</name>
<dbReference type="Proteomes" id="UP000054383">
    <property type="component" value="Unassembled WGS sequence"/>
</dbReference>
<organism evidence="6 7">
    <name type="scientific">Talaromyces islandicus</name>
    <name type="common">Penicillium islandicum</name>
    <dbReference type="NCBI Taxonomy" id="28573"/>
    <lineage>
        <taxon>Eukaryota</taxon>
        <taxon>Fungi</taxon>
        <taxon>Dikarya</taxon>
        <taxon>Ascomycota</taxon>
        <taxon>Pezizomycotina</taxon>
        <taxon>Eurotiomycetes</taxon>
        <taxon>Eurotiomycetidae</taxon>
        <taxon>Eurotiales</taxon>
        <taxon>Trichocomaceae</taxon>
        <taxon>Talaromyces</taxon>
        <taxon>Talaromyces sect. Islandici</taxon>
    </lineage>
</organism>
<keyword evidence="2 5" id="KW-0812">Transmembrane</keyword>
<reference evidence="6 7" key="1">
    <citation type="submission" date="2015-04" db="EMBL/GenBank/DDBJ databases">
        <authorList>
            <person name="Syromyatnikov M.Y."/>
            <person name="Popov V.N."/>
        </authorList>
    </citation>
    <scope>NUCLEOTIDE SEQUENCE [LARGE SCALE GENOMIC DNA]</scope>
    <source>
        <strain evidence="6">WF-38-12</strain>
    </source>
</reference>
<dbReference type="PANTHER" id="PTHR34292:SF2">
    <property type="entry name" value="OUTER SPORE WALL PROTEIN LDS1"/>
    <property type="match status" value="1"/>
</dbReference>
<protein>
    <recommendedName>
        <fullName evidence="8">Outer spore wall protein RRT8</fullName>
    </recommendedName>
</protein>
<dbReference type="GO" id="GO:0005628">
    <property type="term" value="C:prospore membrane"/>
    <property type="evidence" value="ECO:0007669"/>
    <property type="project" value="TreeGrafter"/>
</dbReference>
<keyword evidence="7" id="KW-1185">Reference proteome</keyword>
<dbReference type="EMBL" id="CVMT01000002">
    <property type="protein sequence ID" value="CRG85707.1"/>
    <property type="molecule type" value="Genomic_DNA"/>
</dbReference>
<keyword evidence="4 5" id="KW-0472">Membrane</keyword>